<evidence type="ECO:0000256" key="10">
    <source>
        <dbReference type="SAM" id="SignalP"/>
    </source>
</evidence>
<evidence type="ECO:0000256" key="1">
    <source>
        <dbReference type="ARBA" id="ARBA00004167"/>
    </source>
</evidence>
<evidence type="ECO:0000256" key="5">
    <source>
        <dbReference type="ARBA" id="ARBA00023136"/>
    </source>
</evidence>
<keyword evidence="4" id="KW-0378">Hydrolase</keyword>
<dbReference type="Gene3D" id="4.10.70.10">
    <property type="entry name" value="Disintegrin domain"/>
    <property type="match status" value="1"/>
</dbReference>
<keyword evidence="4" id="KW-0645">Protease</keyword>
<organism evidence="14 15">
    <name type="scientific">Megalurothrips usitatus</name>
    <name type="common">bean blossom thrips</name>
    <dbReference type="NCBI Taxonomy" id="439358"/>
    <lineage>
        <taxon>Eukaryota</taxon>
        <taxon>Metazoa</taxon>
        <taxon>Ecdysozoa</taxon>
        <taxon>Arthropoda</taxon>
        <taxon>Hexapoda</taxon>
        <taxon>Insecta</taxon>
        <taxon>Pterygota</taxon>
        <taxon>Neoptera</taxon>
        <taxon>Paraneoptera</taxon>
        <taxon>Thysanoptera</taxon>
        <taxon>Terebrantia</taxon>
        <taxon>Thripoidea</taxon>
        <taxon>Thripidae</taxon>
        <taxon>Megalurothrips</taxon>
    </lineage>
</organism>
<comment type="caution">
    <text evidence="14">The sequence shown here is derived from an EMBL/GenBank/DDBJ whole genome shotgun (WGS) entry which is preliminary data.</text>
</comment>
<dbReference type="GO" id="GO:0046872">
    <property type="term" value="F:metal ion binding"/>
    <property type="evidence" value="ECO:0007669"/>
    <property type="project" value="UniProtKB-KW"/>
</dbReference>
<dbReference type="GO" id="GO:0016020">
    <property type="term" value="C:membrane"/>
    <property type="evidence" value="ECO:0007669"/>
    <property type="project" value="UniProtKB-SubCell"/>
</dbReference>
<feature type="disulfide bond" evidence="8">
    <location>
        <begin position="687"/>
        <end position="696"/>
    </location>
</feature>
<feature type="disulfide bond" evidence="9">
    <location>
        <begin position="377"/>
        <end position="382"/>
    </location>
</feature>
<keyword evidence="10" id="KW-0732">Signal</keyword>
<feature type="chain" id="PRO_5043798633" evidence="10">
    <location>
        <begin position="19"/>
        <end position="714"/>
    </location>
</feature>
<feature type="domain" description="Peptidase M12B" evidence="13">
    <location>
        <begin position="224"/>
        <end position="420"/>
    </location>
</feature>
<dbReference type="Pfam" id="PF01421">
    <property type="entry name" value="Reprolysin"/>
    <property type="match status" value="1"/>
</dbReference>
<dbReference type="InterPro" id="IPR001762">
    <property type="entry name" value="Disintegrin_dom"/>
</dbReference>
<evidence type="ECO:0000256" key="2">
    <source>
        <dbReference type="ARBA" id="ARBA00022692"/>
    </source>
</evidence>
<dbReference type="PROSITE" id="PS50026">
    <property type="entry name" value="EGF_3"/>
    <property type="match status" value="1"/>
</dbReference>
<comment type="caution">
    <text evidence="8">Lacks conserved residue(s) required for the propagation of feature annotation.</text>
</comment>
<dbReference type="Pfam" id="PF08516">
    <property type="entry name" value="ADAM_CR"/>
    <property type="match status" value="1"/>
</dbReference>
<dbReference type="PANTHER" id="PTHR11905">
    <property type="entry name" value="ADAM A DISINTEGRIN AND METALLOPROTEASE DOMAIN"/>
    <property type="match status" value="1"/>
</dbReference>
<dbReference type="SUPFAM" id="SSF55486">
    <property type="entry name" value="Metalloproteases ('zincins'), catalytic domain"/>
    <property type="match status" value="1"/>
</dbReference>
<evidence type="ECO:0000256" key="6">
    <source>
        <dbReference type="ARBA" id="ARBA00023157"/>
    </source>
</evidence>
<dbReference type="InterPro" id="IPR024079">
    <property type="entry name" value="MetalloPept_cat_dom_sf"/>
</dbReference>
<evidence type="ECO:0000313" key="15">
    <source>
        <dbReference type="Proteomes" id="UP001075354"/>
    </source>
</evidence>
<feature type="domain" description="EGF-like" evidence="11">
    <location>
        <begin position="665"/>
        <end position="697"/>
    </location>
</feature>
<feature type="disulfide bond" evidence="9">
    <location>
        <begin position="375"/>
        <end position="399"/>
    </location>
</feature>
<dbReference type="InterPro" id="IPR000742">
    <property type="entry name" value="EGF"/>
</dbReference>
<accession>A0AAV7XFK2</accession>
<dbReference type="PANTHER" id="PTHR11905:SF159">
    <property type="entry name" value="ADAM METALLOPROTEASE"/>
    <property type="match status" value="1"/>
</dbReference>
<evidence type="ECO:0000256" key="9">
    <source>
        <dbReference type="PROSITE-ProRule" id="PRU00276"/>
    </source>
</evidence>
<feature type="binding site" evidence="9">
    <location>
        <position position="364"/>
    </location>
    <ligand>
        <name>Zn(2+)</name>
        <dbReference type="ChEBI" id="CHEBI:29105"/>
        <note>catalytic</note>
    </ligand>
</feature>
<dbReference type="AlphaFoldDB" id="A0AAV7XFK2"/>
<dbReference type="SMART" id="SM00050">
    <property type="entry name" value="DISIN"/>
    <property type="match status" value="1"/>
</dbReference>
<keyword evidence="6 8" id="KW-1015">Disulfide bond</keyword>
<dbReference type="InterPro" id="IPR006586">
    <property type="entry name" value="ADAM_Cys-rich"/>
</dbReference>
<dbReference type="FunFam" id="3.40.390.10:FF:000002">
    <property type="entry name" value="Disintegrin and metalloproteinase domain-containing protein 22"/>
    <property type="match status" value="1"/>
</dbReference>
<evidence type="ECO:0000313" key="14">
    <source>
        <dbReference type="EMBL" id="KAJ1523183.1"/>
    </source>
</evidence>
<sequence>MKRTLIVMVIAVASSVSGLFHPAPEFMRYATTLPRIYHGREKRETSTTKSGTGKEHAPYLTIGLKLEDRQLILDLSLNRGLISDSYFESHRENGQHMTNRPTSKGVELCQYQGSLRGIRNSWAAVSTCNGLSGVVFDGQEVHYMEPVGGKLEILNGSNSLGATYHYKHSDLHRTNDSCGDEGFPGVLPKDTIHLHRSTRSTGLRRDNVGMDEPRGPYNANNKTRYVELVVVADHKEYLAMDSNIEKVRHRCRDIANIVNALYSPLNIFVALVGVVVWSEVDEIELVPNADTTLNNFLRYRRERLLISHPNDNAQLITRFRFENGVVGKALKGPICTYEFSGAISSDYSSAVGMVATTVAHMMGHNFGMEHDTSDCECSSKHCLMAASSLNVLPTQWSSCSQTYVALAFHHGMDYCLRNKPPKLFGGPVCGNGFVESGEQCDCGSESNCRNPCCNPATCMLHANASCATGECCDLETCQLKPAGDVCRGADRECDLPEFCTGSSEYCPVDVFKMDGESCNQEEAFCYRKSCRTRSEQCRLLWGPSGRSSDRVCYELNTKGTRHGNCGYNRTNQTYTKCENDDVYCGMLQCSHASEKLEFGMESVAILSHAFVNKNGSIVPCRTVMVDLGLNDVDPGLAPDGSKCGEGKMCVNQTCWAVNSFRAASGVVGCPQNCNGNGVCNSKGHCHCNLGFSPPHCDTSGAGGSEDSGPPATPG</sequence>
<dbReference type="SMART" id="SM00608">
    <property type="entry name" value="ACR"/>
    <property type="match status" value="1"/>
</dbReference>
<dbReference type="Pfam" id="PF01562">
    <property type="entry name" value="Pep_M12B_propep"/>
    <property type="match status" value="1"/>
</dbReference>
<reference evidence="14" key="1">
    <citation type="submission" date="2022-12" db="EMBL/GenBank/DDBJ databases">
        <title>Chromosome-level genome assembly of the bean flower thrips Megalurothrips usitatus.</title>
        <authorList>
            <person name="Ma L."/>
            <person name="Liu Q."/>
            <person name="Li H."/>
            <person name="Cai W."/>
        </authorList>
    </citation>
    <scope>NUCLEOTIDE SEQUENCE</scope>
    <source>
        <strain evidence="14">Cailab_2022a</strain>
    </source>
</reference>
<dbReference type="SUPFAM" id="SSF57552">
    <property type="entry name" value="Blood coagulation inhibitor (disintegrin)"/>
    <property type="match status" value="1"/>
</dbReference>
<dbReference type="Proteomes" id="UP001075354">
    <property type="component" value="Chromosome 10"/>
</dbReference>
<dbReference type="Pfam" id="PF00200">
    <property type="entry name" value="Disintegrin"/>
    <property type="match status" value="1"/>
</dbReference>
<evidence type="ECO:0000259" key="12">
    <source>
        <dbReference type="PROSITE" id="PS50214"/>
    </source>
</evidence>
<evidence type="ECO:0000259" key="11">
    <source>
        <dbReference type="PROSITE" id="PS50026"/>
    </source>
</evidence>
<feature type="disulfide bond" evidence="7">
    <location>
        <begin position="486"/>
        <end position="506"/>
    </location>
</feature>
<feature type="domain" description="Disintegrin" evidence="12">
    <location>
        <begin position="426"/>
        <end position="514"/>
    </location>
</feature>
<feature type="binding site" evidence="9">
    <location>
        <position position="360"/>
    </location>
    <ligand>
        <name>Zn(2+)</name>
        <dbReference type="ChEBI" id="CHEBI:29105"/>
        <note>catalytic</note>
    </ligand>
</feature>
<evidence type="ECO:0000256" key="7">
    <source>
        <dbReference type="PROSITE-ProRule" id="PRU00068"/>
    </source>
</evidence>
<dbReference type="PROSITE" id="PS50214">
    <property type="entry name" value="DISINTEGRIN_2"/>
    <property type="match status" value="1"/>
</dbReference>
<evidence type="ECO:0000259" key="13">
    <source>
        <dbReference type="PROSITE" id="PS50215"/>
    </source>
</evidence>
<keyword evidence="5" id="KW-0472">Membrane</keyword>
<proteinExistence type="predicted"/>
<evidence type="ECO:0000256" key="8">
    <source>
        <dbReference type="PROSITE-ProRule" id="PRU00076"/>
    </source>
</evidence>
<gene>
    <name evidence="14" type="ORF">ONE63_001072</name>
</gene>
<dbReference type="PROSITE" id="PS50215">
    <property type="entry name" value="ADAM_MEPRO"/>
    <property type="match status" value="1"/>
</dbReference>
<name>A0AAV7XFK2_9NEOP</name>
<dbReference type="GO" id="GO:0004222">
    <property type="term" value="F:metalloendopeptidase activity"/>
    <property type="evidence" value="ECO:0007669"/>
    <property type="project" value="InterPro"/>
</dbReference>
<dbReference type="InterPro" id="IPR036436">
    <property type="entry name" value="Disintegrin_dom_sf"/>
</dbReference>
<keyword evidence="9" id="KW-0862">Zinc</keyword>
<dbReference type="InterPro" id="IPR001590">
    <property type="entry name" value="Peptidase_M12B"/>
</dbReference>
<protein>
    <submittedName>
        <fullName evidence="14">Uncharacterized protein</fullName>
    </submittedName>
</protein>
<keyword evidence="2" id="KW-0812">Transmembrane</keyword>
<dbReference type="Gene3D" id="3.40.390.10">
    <property type="entry name" value="Collagenase (Catalytic Domain)"/>
    <property type="match status" value="1"/>
</dbReference>
<dbReference type="EMBL" id="JAPTSV010000010">
    <property type="protein sequence ID" value="KAJ1523183.1"/>
    <property type="molecule type" value="Genomic_DNA"/>
</dbReference>
<keyword evidence="4" id="KW-0482">Metalloprotease</keyword>
<feature type="disulfide bond" evidence="8">
    <location>
        <begin position="669"/>
        <end position="679"/>
    </location>
</feature>
<keyword evidence="9" id="KW-0479">Metal-binding</keyword>
<evidence type="ECO:0000256" key="3">
    <source>
        <dbReference type="ARBA" id="ARBA00022989"/>
    </source>
</evidence>
<dbReference type="InterPro" id="IPR034027">
    <property type="entry name" value="Reprolysin_adamalysin"/>
</dbReference>
<keyword evidence="15" id="KW-1185">Reference proteome</keyword>
<keyword evidence="3" id="KW-1133">Transmembrane helix</keyword>
<evidence type="ECO:0000256" key="4">
    <source>
        <dbReference type="ARBA" id="ARBA00023049"/>
    </source>
</evidence>
<feature type="signal peptide" evidence="10">
    <location>
        <begin position="1"/>
        <end position="18"/>
    </location>
</feature>
<dbReference type="GO" id="GO:0006509">
    <property type="term" value="P:membrane protein ectodomain proteolysis"/>
    <property type="evidence" value="ECO:0007669"/>
    <property type="project" value="TreeGrafter"/>
</dbReference>
<comment type="subcellular location">
    <subcellularLocation>
        <location evidence="1">Membrane</location>
        <topology evidence="1">Single-pass membrane protein</topology>
    </subcellularLocation>
</comment>
<dbReference type="InterPro" id="IPR002870">
    <property type="entry name" value="Peptidase_M12B_N"/>
</dbReference>
<dbReference type="CDD" id="cd04269">
    <property type="entry name" value="ZnMc_adamalysin_II_like"/>
    <property type="match status" value="1"/>
</dbReference>
<feature type="disulfide bond" evidence="9">
    <location>
        <begin position="335"/>
        <end position="415"/>
    </location>
</feature>
<dbReference type="PROSITE" id="PS01186">
    <property type="entry name" value="EGF_2"/>
    <property type="match status" value="1"/>
</dbReference>
<feature type="binding site" evidence="9">
    <location>
        <position position="370"/>
    </location>
    <ligand>
        <name>Zn(2+)</name>
        <dbReference type="ChEBI" id="CHEBI:29105"/>
        <note>catalytic</note>
    </ligand>
</feature>
<keyword evidence="8" id="KW-0245">EGF-like domain</keyword>
<dbReference type="FunFam" id="4.10.70.10:FF:000001">
    <property type="entry name" value="Disintegrin and metalloproteinase domain-containing protein 22"/>
    <property type="match status" value="1"/>
</dbReference>